<proteinExistence type="inferred from homology"/>
<comment type="similarity">
    <text evidence="1">Belongs to the IL-6 superfamily.</text>
</comment>
<dbReference type="PRINTS" id="PR00434">
    <property type="entry name" value="INTERLEUKIN6"/>
</dbReference>
<dbReference type="InterPro" id="IPR009079">
    <property type="entry name" value="4_helix_cytokine-like_core"/>
</dbReference>
<dbReference type="AlphaFoldDB" id="G1U0P1"/>
<accession>G1U0P1</accession>
<dbReference type="SUPFAM" id="SSF47266">
    <property type="entry name" value="4-helical cytokines"/>
    <property type="match status" value="1"/>
</dbReference>
<protein>
    <recommendedName>
        <fullName evidence="2">Interleukin-6</fullName>
    </recommendedName>
</protein>
<dbReference type="Proteomes" id="UP000001811">
    <property type="component" value="Chromosome 9"/>
</dbReference>
<dbReference type="SMART" id="SM00126">
    <property type="entry name" value="IL6"/>
    <property type="match status" value="1"/>
</dbReference>
<dbReference type="PRINTS" id="PR00433">
    <property type="entry name" value="IL6GCSFMGF"/>
</dbReference>
<evidence type="ECO:0000256" key="4">
    <source>
        <dbReference type="ARBA" id="ARBA00023441"/>
    </source>
</evidence>
<dbReference type="Pfam" id="PF00489">
    <property type="entry name" value="IL6"/>
    <property type="match status" value="1"/>
</dbReference>
<comment type="subunit">
    <text evidence="5">Component of a hexamer of two molecules each of IL6, IL6R and IL6ST; first binds to IL6R to associate with the signaling subunit IL6ST. Interacts with IL6R (via the N-terminal ectodomain); this interaction may be affected by IL6R-binding with SORL1, hence decreasing IL6 cis signaling. Interacts with SORL1 (via the N-terminal ectodomain); this interaction leads to IL6 internalization and lysosomal degradation. May form a trimeric complex with the soluble SORL1 ectodomain and soluble IL6R receptor; this interaction might stabilize circulating IL6, hence promoting IL6 trans signaling.</text>
</comment>
<dbReference type="eggNOG" id="ENOG502S7Q4">
    <property type="taxonomic scope" value="Eukaryota"/>
</dbReference>
<dbReference type="GeneTree" id="ENSGT00390000000878"/>
<comment type="function">
    <text evidence="4">Cytokine with a wide variety of biological functions in immunity, tissue regeneration, and metabolism. Binds to IL6R, then the complex associates to the signaling subunit IL6ST/gp130 to trigger the intracellular IL6-signaling pathway. The interaction with the membrane-bound IL6R and IL6ST stimulates 'classic signaling', whereas the binding of IL6 and soluble IL6R to IL6ST stimulates 'trans-signaling'. Alternatively, 'cluster signaling' occurs when membrane-bound IL6:IL6R complexes on transmitter cells activate IL6ST receptors on neighboring receiver cells.</text>
</comment>
<evidence type="ECO:0000256" key="2">
    <source>
        <dbReference type="ARBA" id="ARBA00019464"/>
    </source>
</evidence>
<keyword evidence="7" id="KW-1185">Reference proteome</keyword>
<reference evidence="6" key="3">
    <citation type="submission" date="2025-09" db="UniProtKB">
        <authorList>
            <consortium name="Ensembl"/>
        </authorList>
    </citation>
    <scope>IDENTIFICATION</scope>
    <source>
        <strain evidence="6">Thorbecke</strain>
    </source>
</reference>
<reference evidence="6" key="2">
    <citation type="submission" date="2025-08" db="UniProtKB">
        <authorList>
            <consortium name="Ensembl"/>
        </authorList>
    </citation>
    <scope>IDENTIFICATION</scope>
    <source>
        <strain evidence="6">Thorbecke</strain>
    </source>
</reference>
<dbReference type="GO" id="GO:0006955">
    <property type="term" value="P:immune response"/>
    <property type="evidence" value="ECO:0007669"/>
    <property type="project" value="InterPro"/>
</dbReference>
<dbReference type="Gene3D" id="1.20.1250.10">
    <property type="match status" value="1"/>
</dbReference>
<evidence type="ECO:0000256" key="1">
    <source>
        <dbReference type="ARBA" id="ARBA00007432"/>
    </source>
</evidence>
<dbReference type="HOGENOM" id="CLU_096521_0_0_1"/>
<dbReference type="InterPro" id="IPR030474">
    <property type="entry name" value="IL-6/GCSF/MGF"/>
</dbReference>
<dbReference type="GO" id="GO:0046427">
    <property type="term" value="P:positive regulation of receptor signaling pathway via JAK-STAT"/>
    <property type="evidence" value="ECO:0007669"/>
    <property type="project" value="TreeGrafter"/>
</dbReference>
<dbReference type="Ensembl" id="ENSOCUT00000022155.2">
    <property type="protein sequence ID" value="ENSOCUP00000022922.2"/>
    <property type="gene ID" value="ENSOCUG00000021210.2"/>
</dbReference>
<dbReference type="PANTHER" id="PTHR48494">
    <property type="entry name" value="INTERLEUKIN-6"/>
    <property type="match status" value="1"/>
</dbReference>
<evidence type="ECO:0000313" key="7">
    <source>
        <dbReference type="Proteomes" id="UP000001811"/>
    </source>
</evidence>
<sequence length="209" mass="23352">MTSFTCCSPFCTGAFCPGPVASSLGLLLVVATAFHTPLPLTEGFTNDATSNIPQSTAGKAGEHMIHITKKIFELREKMCDYNAKCLNRTAALAAPDLNLPKLTEKDKCSPTALNKEICLMRITIELLEFQIYLEYIQNKFRNDEENARAKDVQISLQVETELLMQKVSASSLLTLYIGRETERKHLGPAPWLNSLEVFLEHSLRAMHMM</sequence>
<keyword evidence="3" id="KW-0011">Acute phase</keyword>
<evidence type="ECO:0000256" key="5">
    <source>
        <dbReference type="ARBA" id="ARBA00023468"/>
    </source>
</evidence>
<dbReference type="GO" id="GO:0006953">
    <property type="term" value="P:acute-phase response"/>
    <property type="evidence" value="ECO:0007669"/>
    <property type="project" value="UniProtKB-KW"/>
</dbReference>
<dbReference type="SMR" id="G1U0P1"/>
<dbReference type="EMBL" id="AAGW02044667">
    <property type="status" value="NOT_ANNOTATED_CDS"/>
    <property type="molecule type" value="Genomic_DNA"/>
</dbReference>
<reference evidence="6 7" key="1">
    <citation type="journal article" date="2011" name="Nature">
        <title>A high-resolution map of human evolutionary constraint using 29 mammals.</title>
        <authorList>
            <person name="Lindblad-Toh K."/>
            <person name="Garber M."/>
            <person name="Zuk O."/>
            <person name="Lin M.F."/>
            <person name="Parker B.J."/>
            <person name="Washietl S."/>
            <person name="Kheradpour P."/>
            <person name="Ernst J."/>
            <person name="Jordan G."/>
            <person name="Mauceli E."/>
            <person name="Ward L.D."/>
            <person name="Lowe C.B."/>
            <person name="Holloway A.K."/>
            <person name="Clamp M."/>
            <person name="Gnerre S."/>
            <person name="Alfoldi J."/>
            <person name="Beal K."/>
            <person name="Chang J."/>
            <person name="Clawson H."/>
            <person name="Cuff J."/>
            <person name="Di Palma F."/>
            <person name="Fitzgerald S."/>
            <person name="Flicek P."/>
            <person name="Guttman M."/>
            <person name="Hubisz M.J."/>
            <person name="Jaffe D.B."/>
            <person name="Jungreis I."/>
            <person name="Kent W.J."/>
            <person name="Kostka D."/>
            <person name="Lara M."/>
            <person name="Martins A.L."/>
            <person name="Massingham T."/>
            <person name="Moltke I."/>
            <person name="Raney B.J."/>
            <person name="Rasmussen M.D."/>
            <person name="Robinson J."/>
            <person name="Stark A."/>
            <person name="Vilella A.J."/>
            <person name="Wen J."/>
            <person name="Xie X."/>
            <person name="Zody M.C."/>
            <person name="Baldwin J."/>
            <person name="Bloom T."/>
            <person name="Chin C.W."/>
            <person name="Heiman D."/>
            <person name="Nicol R."/>
            <person name="Nusbaum C."/>
            <person name="Young S."/>
            <person name="Wilkinson J."/>
            <person name="Worley K.C."/>
            <person name="Kovar C.L."/>
            <person name="Muzny D.M."/>
            <person name="Gibbs R.A."/>
            <person name="Cree A."/>
            <person name="Dihn H.H."/>
            <person name="Fowler G."/>
            <person name="Jhangiani S."/>
            <person name="Joshi V."/>
            <person name="Lee S."/>
            <person name="Lewis L.R."/>
            <person name="Nazareth L.V."/>
            <person name="Okwuonu G."/>
            <person name="Santibanez J."/>
            <person name="Warren W.C."/>
            <person name="Mardis E.R."/>
            <person name="Weinstock G.M."/>
            <person name="Wilson R.K."/>
            <person name="Delehaunty K."/>
            <person name="Dooling D."/>
            <person name="Fronik C."/>
            <person name="Fulton L."/>
            <person name="Fulton B."/>
            <person name="Graves T."/>
            <person name="Minx P."/>
            <person name="Sodergren E."/>
            <person name="Birney E."/>
            <person name="Margulies E.H."/>
            <person name="Herrero J."/>
            <person name="Green E.D."/>
            <person name="Haussler D."/>
            <person name="Siepel A."/>
            <person name="Goldman N."/>
            <person name="Pollard K.S."/>
            <person name="Pedersen J.S."/>
            <person name="Lander E.S."/>
            <person name="Kellis M."/>
        </authorList>
    </citation>
    <scope>NUCLEOTIDE SEQUENCE [LARGE SCALE GENOMIC DNA]</scope>
    <source>
        <strain evidence="6 7">Thorbecke inbred</strain>
    </source>
</reference>
<name>G1U0P1_RABIT</name>
<evidence type="ECO:0000256" key="3">
    <source>
        <dbReference type="ARBA" id="ARBA00022486"/>
    </source>
</evidence>
<dbReference type="GO" id="GO:0005615">
    <property type="term" value="C:extracellular space"/>
    <property type="evidence" value="ECO:0007669"/>
    <property type="project" value="InterPro"/>
</dbReference>
<dbReference type="GO" id="GO:0005125">
    <property type="term" value="F:cytokine activity"/>
    <property type="evidence" value="ECO:0007669"/>
    <property type="project" value="InterPro"/>
</dbReference>
<dbReference type="GO" id="GO:0051240">
    <property type="term" value="P:positive regulation of multicellular organismal process"/>
    <property type="evidence" value="ECO:0007669"/>
    <property type="project" value="UniProtKB-ARBA"/>
</dbReference>
<organism evidence="6 7">
    <name type="scientific">Oryctolagus cuniculus</name>
    <name type="common">Rabbit</name>
    <dbReference type="NCBI Taxonomy" id="9986"/>
    <lineage>
        <taxon>Eukaryota</taxon>
        <taxon>Metazoa</taxon>
        <taxon>Chordata</taxon>
        <taxon>Craniata</taxon>
        <taxon>Vertebrata</taxon>
        <taxon>Euteleostomi</taxon>
        <taxon>Mammalia</taxon>
        <taxon>Eutheria</taxon>
        <taxon>Euarchontoglires</taxon>
        <taxon>Glires</taxon>
        <taxon>Lagomorpha</taxon>
        <taxon>Leporidae</taxon>
        <taxon>Oryctolagus</taxon>
    </lineage>
</organism>
<evidence type="ECO:0000313" key="6">
    <source>
        <dbReference type="Ensembl" id="ENSOCUP00000022922.2"/>
    </source>
</evidence>
<dbReference type="InterPro" id="IPR003574">
    <property type="entry name" value="IL-6-like"/>
</dbReference>
<dbReference type="STRING" id="9986.ENSOCUP00000022922"/>
<dbReference type="EMBL" id="AAGW02044668">
    <property type="status" value="NOT_ANNOTATED_CDS"/>
    <property type="molecule type" value="Genomic_DNA"/>
</dbReference>
<dbReference type="PANTHER" id="PTHR48494:SF1">
    <property type="entry name" value="INTERLEUKIN-6"/>
    <property type="match status" value="1"/>
</dbReference>
<dbReference type="GO" id="GO:0030154">
    <property type="term" value="P:cell differentiation"/>
    <property type="evidence" value="ECO:0007669"/>
    <property type="project" value="InterPro"/>
</dbReference>
<dbReference type="GO" id="GO:0005896">
    <property type="term" value="C:interleukin-6 receptor complex"/>
    <property type="evidence" value="ECO:0007669"/>
    <property type="project" value="TreeGrafter"/>
</dbReference>
<dbReference type="GO" id="GO:0005138">
    <property type="term" value="F:interleukin-6 receptor binding"/>
    <property type="evidence" value="ECO:0007669"/>
    <property type="project" value="InterPro"/>
</dbReference>
<dbReference type="InParanoid" id="G1U0P1"/>